<sequence>MSKISNIKENSKTVKICDECGSPFFGSSSKMDALCPNCAHILYGYPNCNHIFKDGKCIKCLYNKNASGYIKKLFNEGINEE</sequence>
<dbReference type="EMBL" id="CP004120">
    <property type="protein sequence ID" value="AGT45135.1"/>
    <property type="molecule type" value="Genomic_DNA"/>
</dbReference>
<evidence type="ECO:0000313" key="1">
    <source>
        <dbReference type="EMBL" id="AGT45135.1"/>
    </source>
</evidence>
<dbReference type="Proteomes" id="UP000015620">
    <property type="component" value="Chromosome"/>
</dbReference>
<accession>S5ZXD5</accession>
<dbReference type="AlphaFoldDB" id="S5ZXD5"/>
<dbReference type="OrthoDB" id="9789980at2"/>
<protein>
    <submittedName>
        <fullName evidence="1">Uncharacterized protein</fullName>
    </submittedName>
</protein>
<organism evidence="1 2">
    <name type="scientific">Treponema pedis str. T A4</name>
    <dbReference type="NCBI Taxonomy" id="1291379"/>
    <lineage>
        <taxon>Bacteria</taxon>
        <taxon>Pseudomonadati</taxon>
        <taxon>Spirochaetota</taxon>
        <taxon>Spirochaetia</taxon>
        <taxon>Spirochaetales</taxon>
        <taxon>Treponemataceae</taxon>
        <taxon>Treponema</taxon>
    </lineage>
</organism>
<reference evidence="1 2" key="1">
    <citation type="journal article" date="2013" name="PLoS ONE">
        <title>Genome-Wide Relatedness of Treponema pedis, from Gingiva and Necrotic Skin Lesions of Pigs, with the Human Oral Pathogen Treponema denticola.</title>
        <authorList>
            <person name="Svartstrom O."/>
            <person name="Mushtaq M."/>
            <person name="Pringle M."/>
            <person name="Segerman B."/>
        </authorList>
    </citation>
    <scope>NUCLEOTIDE SEQUENCE [LARGE SCALE GENOMIC DNA]</scope>
    <source>
        <strain evidence="1">T A4</strain>
    </source>
</reference>
<dbReference type="GeneID" id="301091084"/>
<dbReference type="KEGG" id="tped:TPE_2663"/>
<dbReference type="PATRIC" id="fig|1291379.3.peg.2636"/>
<dbReference type="STRING" id="1291379.TPE_2663"/>
<gene>
    <name evidence="1" type="ORF">TPE_2663</name>
</gene>
<dbReference type="RefSeq" id="WP_020966431.1">
    <property type="nucleotide sequence ID" value="NC_022097.1"/>
</dbReference>
<evidence type="ECO:0000313" key="2">
    <source>
        <dbReference type="Proteomes" id="UP000015620"/>
    </source>
</evidence>
<proteinExistence type="predicted"/>
<dbReference type="HOGENOM" id="CLU_188224_0_0_12"/>
<name>S5ZXD5_9SPIR</name>
<keyword evidence="2" id="KW-1185">Reference proteome</keyword>